<sequence>MRINMYKSRTAAIAAVCAASMLGGAQVASADTTPVSPDGQSGEAGVLNWGSSLSGVRAGFQSSRWADESYSQILFTNCDANNGATKYYSTDVDLRQDRPLADDISWGDKHYTACFDGNATSNGQWSGLSHGTYFFQIKKIGGHQNIDRILGVKKTYVDTSKADS</sequence>
<gene>
    <name evidence="2" type="ORF">GCM10010449_46750</name>
</gene>
<feature type="signal peptide" evidence="1">
    <location>
        <begin position="1"/>
        <end position="30"/>
    </location>
</feature>
<reference evidence="3" key="1">
    <citation type="journal article" date="2019" name="Int. J. Syst. Evol. Microbiol.">
        <title>The Global Catalogue of Microorganisms (GCM) 10K type strain sequencing project: providing services to taxonomists for standard genome sequencing and annotation.</title>
        <authorList>
            <consortium name="The Broad Institute Genomics Platform"/>
            <consortium name="The Broad Institute Genome Sequencing Center for Infectious Disease"/>
            <person name="Wu L."/>
            <person name="Ma J."/>
        </authorList>
    </citation>
    <scope>NUCLEOTIDE SEQUENCE [LARGE SCALE GENOMIC DNA]</scope>
    <source>
        <strain evidence="3">JCM 9092</strain>
    </source>
</reference>
<evidence type="ECO:0000313" key="2">
    <source>
        <dbReference type="EMBL" id="GAA3119284.1"/>
    </source>
</evidence>
<proteinExistence type="predicted"/>
<dbReference type="RefSeq" id="WP_344523465.1">
    <property type="nucleotide sequence ID" value="NZ_BAAAUG010000084.1"/>
</dbReference>
<organism evidence="2 3">
    <name type="scientific">Streptomyces rectiviolaceus</name>
    <dbReference type="NCBI Taxonomy" id="332591"/>
    <lineage>
        <taxon>Bacteria</taxon>
        <taxon>Bacillati</taxon>
        <taxon>Actinomycetota</taxon>
        <taxon>Actinomycetes</taxon>
        <taxon>Kitasatosporales</taxon>
        <taxon>Streptomycetaceae</taxon>
        <taxon>Streptomyces</taxon>
    </lineage>
</organism>
<evidence type="ECO:0000256" key="1">
    <source>
        <dbReference type="SAM" id="SignalP"/>
    </source>
</evidence>
<keyword evidence="3" id="KW-1185">Reference proteome</keyword>
<accession>A0ABP6MM85</accession>
<protein>
    <submittedName>
        <fullName evidence="2">Uncharacterized protein</fullName>
    </submittedName>
</protein>
<comment type="caution">
    <text evidence="2">The sequence shown here is derived from an EMBL/GenBank/DDBJ whole genome shotgun (WGS) entry which is preliminary data.</text>
</comment>
<evidence type="ECO:0000313" key="3">
    <source>
        <dbReference type="Proteomes" id="UP001501637"/>
    </source>
</evidence>
<name>A0ABP6MM85_9ACTN</name>
<dbReference type="Proteomes" id="UP001501637">
    <property type="component" value="Unassembled WGS sequence"/>
</dbReference>
<dbReference type="EMBL" id="BAAAUG010000084">
    <property type="protein sequence ID" value="GAA3119284.1"/>
    <property type="molecule type" value="Genomic_DNA"/>
</dbReference>
<keyword evidence="1" id="KW-0732">Signal</keyword>
<feature type="chain" id="PRO_5047122358" evidence="1">
    <location>
        <begin position="31"/>
        <end position="164"/>
    </location>
</feature>